<dbReference type="Proteomes" id="UP000629619">
    <property type="component" value="Unassembled WGS sequence"/>
</dbReference>
<dbReference type="RefSeq" id="WP_203684040.1">
    <property type="nucleotide sequence ID" value="NZ_BOMW01000066.1"/>
</dbReference>
<evidence type="ECO:0000313" key="2">
    <source>
        <dbReference type="Proteomes" id="UP000629619"/>
    </source>
</evidence>
<proteinExistence type="predicted"/>
<protein>
    <submittedName>
        <fullName evidence="1">Uncharacterized protein</fullName>
    </submittedName>
</protein>
<sequence>MAEPHLDHPGEIHWFKGEGPAPVVGPCAHDCKHLGQGVIAWGPSMDRYELVECGIRAPEDPNGCGGQCRAWVDGQGRVTTEWLTVDLAGVVTADA</sequence>
<dbReference type="EMBL" id="BOMW01000066">
    <property type="protein sequence ID" value="GIF08691.1"/>
    <property type="molecule type" value="Genomic_DNA"/>
</dbReference>
<gene>
    <name evidence="1" type="ORF">Asi03nite_62290</name>
</gene>
<name>A0A919TMT4_9ACTN</name>
<dbReference type="AlphaFoldDB" id="A0A919TMT4"/>
<keyword evidence="2" id="KW-1185">Reference proteome</keyword>
<comment type="caution">
    <text evidence="1">The sequence shown here is derived from an EMBL/GenBank/DDBJ whole genome shotgun (WGS) entry which is preliminary data.</text>
</comment>
<evidence type="ECO:0000313" key="1">
    <source>
        <dbReference type="EMBL" id="GIF08691.1"/>
    </source>
</evidence>
<organism evidence="1 2">
    <name type="scientific">Actinoplanes siamensis</name>
    <dbReference type="NCBI Taxonomy" id="1223317"/>
    <lineage>
        <taxon>Bacteria</taxon>
        <taxon>Bacillati</taxon>
        <taxon>Actinomycetota</taxon>
        <taxon>Actinomycetes</taxon>
        <taxon>Micromonosporales</taxon>
        <taxon>Micromonosporaceae</taxon>
        <taxon>Actinoplanes</taxon>
    </lineage>
</organism>
<reference evidence="1" key="1">
    <citation type="submission" date="2021-01" db="EMBL/GenBank/DDBJ databases">
        <title>Whole genome shotgun sequence of Actinoplanes siamensis NBRC 109076.</title>
        <authorList>
            <person name="Komaki H."/>
            <person name="Tamura T."/>
        </authorList>
    </citation>
    <scope>NUCLEOTIDE SEQUENCE</scope>
    <source>
        <strain evidence="1">NBRC 109076</strain>
    </source>
</reference>
<accession>A0A919TMT4</accession>